<proteinExistence type="predicted"/>
<protein>
    <submittedName>
        <fullName evidence="1">11546_t:CDS:1</fullName>
    </submittedName>
</protein>
<name>A0ACA9RN71_9GLOM</name>
<keyword evidence="2" id="KW-1185">Reference proteome</keyword>
<feature type="non-terminal residue" evidence="1">
    <location>
        <position position="1"/>
    </location>
</feature>
<evidence type="ECO:0000313" key="1">
    <source>
        <dbReference type="EMBL" id="CAG8800256.1"/>
    </source>
</evidence>
<comment type="caution">
    <text evidence="1">The sequence shown here is derived from an EMBL/GenBank/DDBJ whole genome shotgun (WGS) entry which is preliminary data.</text>
</comment>
<organism evidence="1 2">
    <name type="scientific">Cetraspora pellucida</name>
    <dbReference type="NCBI Taxonomy" id="1433469"/>
    <lineage>
        <taxon>Eukaryota</taxon>
        <taxon>Fungi</taxon>
        <taxon>Fungi incertae sedis</taxon>
        <taxon>Mucoromycota</taxon>
        <taxon>Glomeromycotina</taxon>
        <taxon>Glomeromycetes</taxon>
        <taxon>Diversisporales</taxon>
        <taxon>Gigasporaceae</taxon>
        <taxon>Cetraspora</taxon>
    </lineage>
</organism>
<evidence type="ECO:0000313" key="2">
    <source>
        <dbReference type="Proteomes" id="UP000789366"/>
    </source>
</evidence>
<gene>
    <name evidence="1" type="ORF">SPELUC_LOCUS18004</name>
</gene>
<reference evidence="1" key="1">
    <citation type="submission" date="2021-06" db="EMBL/GenBank/DDBJ databases">
        <authorList>
            <person name="Kallberg Y."/>
            <person name="Tangrot J."/>
            <person name="Rosling A."/>
        </authorList>
    </citation>
    <scope>NUCLEOTIDE SEQUENCE</scope>
    <source>
        <strain evidence="1">28 12/20/2015</strain>
    </source>
</reference>
<feature type="non-terminal residue" evidence="1">
    <location>
        <position position="99"/>
    </location>
</feature>
<accession>A0ACA9RN71</accession>
<dbReference type="EMBL" id="CAJVPW010079215">
    <property type="protein sequence ID" value="CAG8800256.1"/>
    <property type="molecule type" value="Genomic_DNA"/>
</dbReference>
<dbReference type="Proteomes" id="UP000789366">
    <property type="component" value="Unassembled WGS sequence"/>
</dbReference>
<sequence>ISRPVFDKAVSWAGKSNKSSFWKQAKERKANKSASTTVSGNSSVTSLLSRRTSTLAVNAGKILKSEEDEQNLETMRNMGMTYEDEEKIIAMRDYIYKLS</sequence>